<dbReference type="OrthoDB" id="3494876at2"/>
<keyword evidence="3" id="KW-1185">Reference proteome</keyword>
<proteinExistence type="predicted"/>
<feature type="signal peptide" evidence="1">
    <location>
        <begin position="1"/>
        <end position="31"/>
    </location>
</feature>
<evidence type="ECO:0008006" key="4">
    <source>
        <dbReference type="Google" id="ProtNLM"/>
    </source>
</evidence>
<evidence type="ECO:0000313" key="2">
    <source>
        <dbReference type="EMBL" id="SEN05590.1"/>
    </source>
</evidence>
<gene>
    <name evidence="2" type="ORF">SAMN05444955_105136</name>
</gene>
<organism evidence="2 3">
    <name type="scientific">Lihuaxuella thermophila</name>
    <dbReference type="NCBI Taxonomy" id="1173111"/>
    <lineage>
        <taxon>Bacteria</taxon>
        <taxon>Bacillati</taxon>
        <taxon>Bacillota</taxon>
        <taxon>Bacilli</taxon>
        <taxon>Bacillales</taxon>
        <taxon>Thermoactinomycetaceae</taxon>
        <taxon>Lihuaxuella</taxon>
    </lineage>
</organism>
<dbReference type="EMBL" id="FOCQ01000005">
    <property type="protein sequence ID" value="SEN05590.1"/>
    <property type="molecule type" value="Genomic_DNA"/>
</dbReference>
<protein>
    <recommendedName>
        <fullName evidence="4">Glycosyl hydrolase-like 10 domain-containing protein</fullName>
    </recommendedName>
</protein>
<keyword evidence="1" id="KW-0732">Signal</keyword>
<evidence type="ECO:0000256" key="1">
    <source>
        <dbReference type="SAM" id="SignalP"/>
    </source>
</evidence>
<dbReference type="AlphaFoldDB" id="A0A1H8DE73"/>
<reference evidence="2 3" key="1">
    <citation type="submission" date="2016-10" db="EMBL/GenBank/DDBJ databases">
        <authorList>
            <person name="de Groot N.N."/>
        </authorList>
    </citation>
    <scope>NUCLEOTIDE SEQUENCE [LARGE SCALE GENOMIC DNA]</scope>
    <source>
        <strain evidence="2 3">DSM 46701</strain>
    </source>
</reference>
<accession>A0A1H8DE73</accession>
<name>A0A1H8DE73_9BACL</name>
<feature type="chain" id="PRO_5011657311" description="Glycosyl hydrolase-like 10 domain-containing protein" evidence="1">
    <location>
        <begin position="32"/>
        <end position="559"/>
    </location>
</feature>
<dbReference type="SUPFAM" id="SSF51445">
    <property type="entry name" value="(Trans)glycosidases"/>
    <property type="match status" value="1"/>
</dbReference>
<dbReference type="RefSeq" id="WP_089966745.1">
    <property type="nucleotide sequence ID" value="NZ_FOCQ01000005.1"/>
</dbReference>
<sequence length="559" mass="65146">MKNKKWNTSFFAVCLCFILCWLSFLPPRASASAGSELFDEMPPVYGDYGGEIREEKPRPDGIRHVDTPRLIRRLKELKVNTYFFLIWHEFTDWDDLRKEFLPAAKQANIDVWVYLVPPSESHMKRSEPYGTDYISWFRAVGRLSAHYSNLKGIVIDDFNDNLKFFTPEYLGKARKAAEKENPQLQFYPQIYYPAVSRSFLDRYHSYIDGIVMTFRDDNNRNTQKLVRLTDQMNEVQSLLRSYRLPLILMIYASKLSATPANPSASYVEGALKIGINLLKLKQIQGLVTYVLYKEFTQEKEDRDAVSGLGYASFFAPPSKNLKHGDYVQLKQRVYFDPKGPYRLTFSHFSVYPLIKQQGRYVKQVLLDNRVIWEQSMTKDLQNQWQRVSIDLTPYIRGRKSAVLTFSLTRTKGEGPVWAYGGFDQLQAEGFQLLNPDFEQRQEWTAASNNPAMLTEVMVYDPSRRMKIYRAVRRYYTTFDLFQKITTHTRSSFLARKADHLVNTVLLGQTGEALETIKEIMTLLIFDHHMDTGTKRQLIEEGRQLYHLINQTEEQNQSPG</sequence>
<dbReference type="Proteomes" id="UP000199695">
    <property type="component" value="Unassembled WGS sequence"/>
</dbReference>
<dbReference type="InterPro" id="IPR017853">
    <property type="entry name" value="GH"/>
</dbReference>
<evidence type="ECO:0000313" key="3">
    <source>
        <dbReference type="Proteomes" id="UP000199695"/>
    </source>
</evidence>